<dbReference type="NCBIfam" id="NF040785">
    <property type="entry name" value="CD3324_fam"/>
    <property type="match status" value="1"/>
</dbReference>
<keyword evidence="2" id="KW-1185">Reference proteome</keyword>
<dbReference type="PANTHER" id="PTHR37812">
    <property type="entry name" value="MU-LIKE PROPHAGE FLUMU PROTEIN C"/>
    <property type="match status" value="1"/>
</dbReference>
<dbReference type="KEGG" id="plyc:GXP70_16900"/>
<dbReference type="InterPro" id="IPR049739">
    <property type="entry name" value="YraL-like"/>
</dbReference>
<evidence type="ECO:0000313" key="1">
    <source>
        <dbReference type="EMBL" id="QHT61476.1"/>
    </source>
</evidence>
<name>A0A6C0FWH2_9BACL</name>
<dbReference type="InterPro" id="IPR052411">
    <property type="entry name" value="c-mor_Regulatory_Protein"/>
</dbReference>
<dbReference type="InterPro" id="IPR009057">
    <property type="entry name" value="Homeodomain-like_sf"/>
</dbReference>
<dbReference type="EMBL" id="CP048209">
    <property type="protein sequence ID" value="QHT61476.1"/>
    <property type="molecule type" value="Genomic_DNA"/>
</dbReference>
<dbReference type="SUPFAM" id="SSF46689">
    <property type="entry name" value="Homeodomain-like"/>
    <property type="match status" value="1"/>
</dbReference>
<sequence length="87" mass="9968">MKYVNANVLPEPLLKEVQKYINGVMIYVPKPEGTREGWGARSGSRAYITQRNEDIRRRFAQGATVAQLAERFYLSCGSIKRIVYSKK</sequence>
<evidence type="ECO:0000313" key="2">
    <source>
        <dbReference type="Proteomes" id="UP000476064"/>
    </source>
</evidence>
<dbReference type="AlphaFoldDB" id="A0A6C0FWH2"/>
<organism evidence="1 2">
    <name type="scientific">Paenibacillus lycopersici</name>
    <dbReference type="NCBI Taxonomy" id="2704462"/>
    <lineage>
        <taxon>Bacteria</taxon>
        <taxon>Bacillati</taxon>
        <taxon>Bacillota</taxon>
        <taxon>Bacilli</taxon>
        <taxon>Bacillales</taxon>
        <taxon>Paenibacillaceae</taxon>
        <taxon>Paenibacillus</taxon>
    </lineage>
</organism>
<dbReference type="Proteomes" id="UP000476064">
    <property type="component" value="Chromosome"/>
</dbReference>
<reference evidence="1 2" key="1">
    <citation type="submission" date="2020-01" db="EMBL/GenBank/DDBJ databases">
        <title>Paenibacillus sp. nov., isolated from tomato rhizosphere.</title>
        <authorList>
            <person name="Weon H.-Y."/>
            <person name="Lee S.A."/>
        </authorList>
    </citation>
    <scope>NUCLEOTIDE SEQUENCE [LARGE SCALE GENOMIC DNA]</scope>
    <source>
        <strain evidence="1 2">12200R-189</strain>
    </source>
</reference>
<dbReference type="RefSeq" id="WP_162357915.1">
    <property type="nucleotide sequence ID" value="NZ_CP048209.1"/>
</dbReference>
<dbReference type="PANTHER" id="PTHR37812:SF1">
    <property type="entry name" value="MU-LIKE PROPHAGE FLUMU PROTEIN C"/>
    <property type="match status" value="1"/>
</dbReference>
<evidence type="ECO:0008006" key="3">
    <source>
        <dbReference type="Google" id="ProtNLM"/>
    </source>
</evidence>
<accession>A0A6C0FWH2</accession>
<protein>
    <recommendedName>
        <fullName evidence="3">Mor transcription activator domain-containing protein</fullName>
    </recommendedName>
</protein>
<proteinExistence type="predicted"/>
<gene>
    <name evidence="1" type="ORF">GXP70_16900</name>
</gene>